<organism evidence="3 5">
    <name type="scientific">Didymodactylos carnosus</name>
    <dbReference type="NCBI Taxonomy" id="1234261"/>
    <lineage>
        <taxon>Eukaryota</taxon>
        <taxon>Metazoa</taxon>
        <taxon>Spiralia</taxon>
        <taxon>Gnathifera</taxon>
        <taxon>Rotifera</taxon>
        <taxon>Eurotatoria</taxon>
        <taxon>Bdelloidea</taxon>
        <taxon>Philodinida</taxon>
        <taxon>Philodinidae</taxon>
        <taxon>Didymodactylos</taxon>
    </lineage>
</organism>
<dbReference type="SMART" id="SM00495">
    <property type="entry name" value="ChtBD3"/>
    <property type="match status" value="1"/>
</dbReference>
<evidence type="ECO:0000313" key="4">
    <source>
        <dbReference type="EMBL" id="CAF3600636.1"/>
    </source>
</evidence>
<evidence type="ECO:0000313" key="3">
    <source>
        <dbReference type="EMBL" id="CAF0814638.1"/>
    </source>
</evidence>
<dbReference type="EMBL" id="CAJOBC010000560">
    <property type="protein sequence ID" value="CAF3600636.1"/>
    <property type="molecule type" value="Genomic_DNA"/>
</dbReference>
<reference evidence="3" key="1">
    <citation type="submission" date="2021-02" db="EMBL/GenBank/DDBJ databases">
        <authorList>
            <person name="Nowell W R."/>
        </authorList>
    </citation>
    <scope>NUCLEOTIDE SEQUENCE</scope>
</reference>
<dbReference type="Proteomes" id="UP000663829">
    <property type="component" value="Unassembled WGS sequence"/>
</dbReference>
<feature type="domain" description="Chitin-binding type-3" evidence="2">
    <location>
        <begin position="52"/>
        <end position="103"/>
    </location>
</feature>
<gene>
    <name evidence="3" type="ORF">GPM918_LOCUS4220</name>
    <name evidence="4" type="ORF">SRO942_LOCUS4220</name>
</gene>
<proteinExistence type="predicted"/>
<evidence type="ECO:0000313" key="5">
    <source>
        <dbReference type="Proteomes" id="UP000663829"/>
    </source>
</evidence>
<dbReference type="Gene3D" id="2.10.10.20">
    <property type="entry name" value="Carbohydrate-binding module superfamily 5/12"/>
    <property type="match status" value="1"/>
</dbReference>
<keyword evidence="5" id="KW-1185">Reference proteome</keyword>
<accession>A0A813THI7</accession>
<dbReference type="InterPro" id="IPR036573">
    <property type="entry name" value="CBM_sf_5/12"/>
</dbReference>
<name>A0A813THI7_9BILA</name>
<protein>
    <recommendedName>
        <fullName evidence="2">Chitin-binding type-3 domain-containing protein</fullName>
    </recommendedName>
</protein>
<sequence>MSTRNYGNINYMAIFYNINKNPSTNNGVQNSGKEWLLLSPCNGTREIPAPCATAWNNSATYSIGGTLVSFNNRNYESTNYSQGFSPAAGYVISYSMAQPWQYIEPCY</sequence>
<dbReference type="GO" id="GO:0030246">
    <property type="term" value="F:carbohydrate binding"/>
    <property type="evidence" value="ECO:0007669"/>
    <property type="project" value="InterPro"/>
</dbReference>
<evidence type="ECO:0000259" key="2">
    <source>
        <dbReference type="SMART" id="SM00495"/>
    </source>
</evidence>
<comment type="caution">
    <text evidence="3">The sequence shown here is derived from an EMBL/GenBank/DDBJ whole genome shotgun (WGS) entry which is preliminary data.</text>
</comment>
<dbReference type="InterPro" id="IPR003610">
    <property type="entry name" value="CBM5/12"/>
</dbReference>
<dbReference type="Proteomes" id="UP000681722">
    <property type="component" value="Unassembled WGS sequence"/>
</dbReference>
<dbReference type="GO" id="GO:0005576">
    <property type="term" value="C:extracellular region"/>
    <property type="evidence" value="ECO:0007669"/>
    <property type="project" value="InterPro"/>
</dbReference>
<dbReference type="GO" id="GO:0005975">
    <property type="term" value="P:carbohydrate metabolic process"/>
    <property type="evidence" value="ECO:0007669"/>
    <property type="project" value="InterPro"/>
</dbReference>
<dbReference type="EMBL" id="CAJNOQ010000560">
    <property type="protein sequence ID" value="CAF0814638.1"/>
    <property type="molecule type" value="Genomic_DNA"/>
</dbReference>
<dbReference type="AlphaFoldDB" id="A0A813THI7"/>
<dbReference type="SUPFAM" id="SSF51055">
    <property type="entry name" value="Carbohydrate binding domain"/>
    <property type="match status" value="1"/>
</dbReference>
<evidence type="ECO:0000256" key="1">
    <source>
        <dbReference type="ARBA" id="ARBA00022801"/>
    </source>
</evidence>
<dbReference type="GO" id="GO:0004553">
    <property type="term" value="F:hydrolase activity, hydrolyzing O-glycosyl compounds"/>
    <property type="evidence" value="ECO:0007669"/>
    <property type="project" value="InterPro"/>
</dbReference>
<keyword evidence="1" id="KW-0378">Hydrolase</keyword>